<dbReference type="AlphaFoldDB" id="A0A9W8B2A9"/>
<proteinExistence type="predicted"/>
<evidence type="ECO:0000259" key="1">
    <source>
        <dbReference type="Pfam" id="PF00248"/>
    </source>
</evidence>
<comment type="caution">
    <text evidence="2">The sequence shown here is derived from an EMBL/GenBank/DDBJ whole genome shotgun (WGS) entry which is preliminary data.</text>
</comment>
<evidence type="ECO:0000313" key="3">
    <source>
        <dbReference type="Proteomes" id="UP001151582"/>
    </source>
</evidence>
<feature type="domain" description="NADP-dependent oxidoreductase" evidence="1">
    <location>
        <begin position="12"/>
        <end position="288"/>
    </location>
</feature>
<dbReference type="Proteomes" id="UP001151582">
    <property type="component" value="Unassembled WGS sequence"/>
</dbReference>
<dbReference type="OrthoDB" id="5286008at2759"/>
<dbReference type="EMBL" id="JANBQB010001059">
    <property type="protein sequence ID" value="KAJ1972429.1"/>
    <property type="molecule type" value="Genomic_DNA"/>
</dbReference>
<protein>
    <recommendedName>
        <fullName evidence="1">NADP-dependent oxidoreductase domain-containing protein</fullName>
    </recommendedName>
</protein>
<reference evidence="2" key="1">
    <citation type="submission" date="2022-07" db="EMBL/GenBank/DDBJ databases">
        <title>Phylogenomic reconstructions and comparative analyses of Kickxellomycotina fungi.</title>
        <authorList>
            <person name="Reynolds N.K."/>
            <person name="Stajich J.E."/>
            <person name="Barry K."/>
            <person name="Grigoriev I.V."/>
            <person name="Crous P."/>
            <person name="Smith M.E."/>
        </authorList>
    </citation>
    <scope>NUCLEOTIDE SEQUENCE</scope>
    <source>
        <strain evidence="2">RSA 567</strain>
    </source>
</reference>
<dbReference type="PANTHER" id="PTHR42686:SF1">
    <property type="entry name" value="GH17980P-RELATED"/>
    <property type="match status" value="1"/>
</dbReference>
<dbReference type="InterPro" id="IPR020471">
    <property type="entry name" value="AKR"/>
</dbReference>
<sequence>MVEYMHDGQLPKLGFGTGVFSGRYNAFECDQATDLVRTSLELGVNYFDTSPYYNDSEIILGDALHAIRADHPRDTYYLATKVGRYGHTAQDFDYSADRVNQSITQSLQRLHTDYLDIGLCHDVEFVRQSDVTDHALPELFRLKHQGTVRMVGISGYPLDTLLTIAQVQHAKNEHLDVVMSYCHYNLHNQMLATYAPKFRAAGVRFVINASPLSMGLLRDDANSPPHWHPACAPLKRAAANARAFCQEQHHSLASVALAYSFAQTVFDCTVVGISSKPELEDAVRQYKTVASGRHAIDRQTQKVTDCLLEIFEPFKSYTWPSP</sequence>
<dbReference type="Pfam" id="PF00248">
    <property type="entry name" value="Aldo_ket_red"/>
    <property type="match status" value="1"/>
</dbReference>
<dbReference type="GO" id="GO:0005829">
    <property type="term" value="C:cytosol"/>
    <property type="evidence" value="ECO:0007669"/>
    <property type="project" value="TreeGrafter"/>
</dbReference>
<dbReference type="InterPro" id="IPR036812">
    <property type="entry name" value="NAD(P)_OxRdtase_dom_sf"/>
</dbReference>
<dbReference type="GO" id="GO:0045290">
    <property type="term" value="F:D-arabinose 1-dehydrogenase [NAD(P)+] activity"/>
    <property type="evidence" value="ECO:0007669"/>
    <property type="project" value="TreeGrafter"/>
</dbReference>
<evidence type="ECO:0000313" key="2">
    <source>
        <dbReference type="EMBL" id="KAJ1972429.1"/>
    </source>
</evidence>
<dbReference type="PANTHER" id="PTHR42686">
    <property type="entry name" value="GH17980P-RELATED"/>
    <property type="match status" value="1"/>
</dbReference>
<dbReference type="SUPFAM" id="SSF51430">
    <property type="entry name" value="NAD(P)-linked oxidoreductase"/>
    <property type="match status" value="1"/>
</dbReference>
<accession>A0A9W8B2A9</accession>
<dbReference type="GO" id="GO:0070485">
    <property type="term" value="P:dehydro-D-arabinono-1,4-lactone biosynthetic process"/>
    <property type="evidence" value="ECO:0007669"/>
    <property type="project" value="TreeGrafter"/>
</dbReference>
<keyword evidence="3" id="KW-1185">Reference proteome</keyword>
<name>A0A9W8B2A9_9FUNG</name>
<dbReference type="Gene3D" id="3.20.20.100">
    <property type="entry name" value="NADP-dependent oxidoreductase domain"/>
    <property type="match status" value="1"/>
</dbReference>
<dbReference type="PRINTS" id="PR00069">
    <property type="entry name" value="ALDKETRDTASE"/>
</dbReference>
<organism evidence="2 3">
    <name type="scientific">Dimargaris verticillata</name>
    <dbReference type="NCBI Taxonomy" id="2761393"/>
    <lineage>
        <taxon>Eukaryota</taxon>
        <taxon>Fungi</taxon>
        <taxon>Fungi incertae sedis</taxon>
        <taxon>Zoopagomycota</taxon>
        <taxon>Kickxellomycotina</taxon>
        <taxon>Dimargaritomycetes</taxon>
        <taxon>Dimargaritales</taxon>
        <taxon>Dimargaritaceae</taxon>
        <taxon>Dimargaris</taxon>
    </lineage>
</organism>
<gene>
    <name evidence="2" type="ORF">H4R34_005411</name>
</gene>
<dbReference type="InterPro" id="IPR023210">
    <property type="entry name" value="NADP_OxRdtase_dom"/>
</dbReference>